<dbReference type="InterPro" id="IPR038765">
    <property type="entry name" value="Papain-like_cys_pep_sf"/>
</dbReference>
<sequence length="1118" mass="125530">NTYGRPDEVVAAETLANHLRCNSSFVHDIFQAQFRSSLKCPHCQKESNTFDPFLCVSIPIPQREVQSIFVTVVYLNQQPKQVNLGVSIESNATIRELRKQLAEDCGISTESLILTEVDGEGFHRTFTDGAVVSVISDSDPVYAIELPPHKPPTQESGAFILITWVNVVLADPDNIRFGGVYQSQVVRDVSYIDLQKLLLKEMTTMVTTDTLTSEQESGLFLIGVDDGGSCVVGLDPALDVPLFHESVDQALALCEASAGPPHIKLILQWTLDTKEKYIVDDVDHVEEHSSVKELKENPLQGATVSLHQCLQLHTSAEKLGCGDAWHCPTCNRKQQVVKRLMLWSAPQILVLHLKRFRQGTLQSNSTKLSTTVKFPLLGFDISEHVASRSSNAISQVGVDSSVLGGVWSPWKRPKRLVPYNDYNVYDLYAVVNHHGKDLQGGHYTAVCKNTADNKWYNFDDSKVEVTDEDQVVNPDAYILFYQRRSDAGVISNSCSEGGKPEHWAYRIPISYLPSSLASQADKEKVPPPFERGRSYGTLPVNVRSPRQSSAERDHASDTEAPLASHEESPVLKRKSTSTLHETEDSPNDGTEHKSNLKITTVQVEVIPSQEGVKKCEINMESDNDSTSKDNDQEVANEVKSLDKSPILSNSQTSKTEDDVVINHTFESGKVMNGHSKFKDNEIVMPEEPSVPLLDPIDNESLLEERTPEVRIHPATPEVLAAHQAHAQMHTKRSVITLTLRPRNPSESSSCGASDSRVRTVSRTPSMVSSCSTSSINSNPALNGVDQLYQNGSLDDSRDEFDSTPEIRITPVAKSFDAPNCIIPSKLSSRSTNTNKTPSFVIINTPTASPRAPRVKSVPLSNGYNSSPKPYSQRQAVKPRDASTESYKSQRGVSSRKENGASAVPSTRHPISNGRYNSVTINYCGPVKSAQNGYSSKHSRYERGDLKYNKDIKCDKRESRYEREDKFDREHRYERDSRYERDMKYDSEPRFEREISIEKDFRYERNSRSERNNKHEKENGFDSIHKYERESWCSRDFKYDRGESSRYERGLSYDDDVKFVETEFMYNGDESRFDIQYKYEKESRNGRPCEIVDHCPPKEYPAGLNNTATNPPVITESSV</sequence>
<feature type="compositionally biased region" description="Polar residues" evidence="3">
    <location>
        <begin position="825"/>
        <end position="847"/>
    </location>
</feature>
<evidence type="ECO:0000313" key="5">
    <source>
        <dbReference type="EMBL" id="KAK7008353.1"/>
    </source>
</evidence>
<feature type="compositionally biased region" description="Polar residues" evidence="3">
    <location>
        <begin position="858"/>
        <end position="874"/>
    </location>
</feature>
<dbReference type="InterPro" id="IPR050185">
    <property type="entry name" value="Ub_carboxyl-term_hydrolase"/>
</dbReference>
<accession>A0AAN8ZVG8</accession>
<dbReference type="Gene3D" id="3.90.70.10">
    <property type="entry name" value="Cysteine proteinases"/>
    <property type="match status" value="2"/>
</dbReference>
<dbReference type="EC" id="3.4.19.12" evidence="2"/>
<dbReference type="Proteomes" id="UP001381693">
    <property type="component" value="Unassembled WGS sequence"/>
</dbReference>
<gene>
    <name evidence="5" type="primary">USP31_1</name>
    <name evidence="5" type="ORF">SK128_019136</name>
</gene>
<keyword evidence="6" id="KW-1185">Reference proteome</keyword>
<dbReference type="SUPFAM" id="SSF54001">
    <property type="entry name" value="Cysteine proteinases"/>
    <property type="match status" value="1"/>
</dbReference>
<evidence type="ECO:0000256" key="3">
    <source>
        <dbReference type="SAM" id="MobiDB-lite"/>
    </source>
</evidence>
<evidence type="ECO:0000259" key="4">
    <source>
        <dbReference type="PROSITE" id="PS50235"/>
    </source>
</evidence>
<comment type="caution">
    <text evidence="5">The sequence shown here is derived from an EMBL/GenBank/DDBJ whole genome shotgun (WGS) entry which is preliminary data.</text>
</comment>
<dbReference type="Pfam" id="PF00443">
    <property type="entry name" value="UCH"/>
    <property type="match status" value="1"/>
</dbReference>
<dbReference type="PROSITE" id="PS50235">
    <property type="entry name" value="USP_3"/>
    <property type="match status" value="1"/>
</dbReference>
<dbReference type="AlphaFoldDB" id="A0AAN8ZVG8"/>
<dbReference type="PANTHER" id="PTHR21646:SF14">
    <property type="entry name" value="FI05488P"/>
    <property type="match status" value="1"/>
</dbReference>
<organism evidence="5 6">
    <name type="scientific">Halocaridina rubra</name>
    <name type="common">Hawaiian red shrimp</name>
    <dbReference type="NCBI Taxonomy" id="373956"/>
    <lineage>
        <taxon>Eukaryota</taxon>
        <taxon>Metazoa</taxon>
        <taxon>Ecdysozoa</taxon>
        <taxon>Arthropoda</taxon>
        <taxon>Crustacea</taxon>
        <taxon>Multicrustacea</taxon>
        <taxon>Malacostraca</taxon>
        <taxon>Eumalacostraca</taxon>
        <taxon>Eucarida</taxon>
        <taxon>Decapoda</taxon>
        <taxon>Pleocyemata</taxon>
        <taxon>Caridea</taxon>
        <taxon>Atyoidea</taxon>
        <taxon>Atyidae</taxon>
        <taxon>Halocaridina</taxon>
    </lineage>
</organism>
<dbReference type="GO" id="GO:0016579">
    <property type="term" value="P:protein deubiquitination"/>
    <property type="evidence" value="ECO:0007669"/>
    <property type="project" value="InterPro"/>
</dbReference>
<dbReference type="PROSITE" id="PS00973">
    <property type="entry name" value="USP_2"/>
    <property type="match status" value="1"/>
</dbReference>
<reference evidence="5 6" key="1">
    <citation type="submission" date="2023-11" db="EMBL/GenBank/DDBJ databases">
        <title>Halocaridina rubra genome assembly.</title>
        <authorList>
            <person name="Smith C."/>
        </authorList>
    </citation>
    <scope>NUCLEOTIDE SEQUENCE [LARGE SCALE GENOMIC DNA]</scope>
    <source>
        <strain evidence="5">EP-1</strain>
        <tissue evidence="5">Whole</tissue>
    </source>
</reference>
<feature type="region of interest" description="Disordered" evidence="3">
    <location>
        <begin position="517"/>
        <end position="654"/>
    </location>
</feature>
<feature type="compositionally biased region" description="Polar residues" evidence="3">
    <location>
        <begin position="1103"/>
        <end position="1118"/>
    </location>
</feature>
<evidence type="ECO:0000256" key="2">
    <source>
        <dbReference type="ARBA" id="ARBA00012759"/>
    </source>
</evidence>
<feature type="compositionally biased region" description="Polar residues" evidence="3">
    <location>
        <begin position="883"/>
        <end position="892"/>
    </location>
</feature>
<feature type="region of interest" description="Disordered" evidence="3">
    <location>
        <begin position="1098"/>
        <end position="1118"/>
    </location>
</feature>
<proteinExistence type="predicted"/>
<evidence type="ECO:0000256" key="1">
    <source>
        <dbReference type="ARBA" id="ARBA00000707"/>
    </source>
</evidence>
<comment type="catalytic activity">
    <reaction evidence="1">
        <text>Thiol-dependent hydrolysis of ester, thioester, amide, peptide and isopeptide bonds formed by the C-terminal Gly of ubiquitin (a 76-residue protein attached to proteins as an intracellular targeting signal).</text>
        <dbReference type="EC" id="3.4.19.12"/>
    </reaction>
</comment>
<dbReference type="GO" id="GO:0004843">
    <property type="term" value="F:cysteine-type deubiquitinase activity"/>
    <property type="evidence" value="ECO:0007669"/>
    <property type="project" value="UniProtKB-EC"/>
</dbReference>
<feature type="region of interest" description="Disordered" evidence="3">
    <location>
        <begin position="741"/>
        <end position="802"/>
    </location>
</feature>
<protein>
    <recommendedName>
        <fullName evidence="2">ubiquitinyl hydrolase 1</fullName>
        <ecNumber evidence="2">3.4.19.12</ecNumber>
    </recommendedName>
</protein>
<dbReference type="InterPro" id="IPR028889">
    <property type="entry name" value="USP"/>
</dbReference>
<keyword evidence="5" id="KW-0378">Hydrolase</keyword>
<dbReference type="InterPro" id="IPR001394">
    <property type="entry name" value="Peptidase_C19_UCH"/>
</dbReference>
<feature type="region of interest" description="Disordered" evidence="3">
    <location>
        <begin position="819"/>
        <end position="914"/>
    </location>
</feature>
<feature type="non-terminal residue" evidence="5">
    <location>
        <position position="1"/>
    </location>
</feature>
<dbReference type="InterPro" id="IPR018200">
    <property type="entry name" value="USP_CS"/>
</dbReference>
<evidence type="ECO:0000313" key="6">
    <source>
        <dbReference type="Proteomes" id="UP001381693"/>
    </source>
</evidence>
<feature type="domain" description="USP" evidence="4">
    <location>
        <begin position="1"/>
        <end position="484"/>
    </location>
</feature>
<dbReference type="PANTHER" id="PTHR21646">
    <property type="entry name" value="UBIQUITIN CARBOXYL-TERMINAL HYDROLASE"/>
    <property type="match status" value="1"/>
</dbReference>
<feature type="compositionally biased region" description="Basic and acidic residues" evidence="3">
    <location>
        <begin position="520"/>
        <end position="533"/>
    </location>
</feature>
<name>A0AAN8ZVG8_HALRR</name>
<dbReference type="EMBL" id="JAXCGZ010023460">
    <property type="protein sequence ID" value="KAK7008353.1"/>
    <property type="molecule type" value="Genomic_DNA"/>
</dbReference>
<feature type="compositionally biased region" description="Low complexity" evidence="3">
    <location>
        <begin position="760"/>
        <end position="779"/>
    </location>
</feature>